<dbReference type="Pfam" id="PF16269">
    <property type="entry name" value="DUF4922"/>
    <property type="match status" value="1"/>
</dbReference>
<accession>A0A1Y1YJK9</accession>
<dbReference type="GO" id="GO:0005737">
    <property type="term" value="C:cytoplasm"/>
    <property type="evidence" value="ECO:0007669"/>
    <property type="project" value="InterPro"/>
</dbReference>
<dbReference type="PANTHER" id="PTHR39191">
    <property type="entry name" value="GALACTOSE-1-PHOSPHATE URIDYLYLTRANSFERASE"/>
    <property type="match status" value="1"/>
</dbReference>
<evidence type="ECO:0000313" key="3">
    <source>
        <dbReference type="EMBL" id="ORX98207.1"/>
    </source>
</evidence>
<dbReference type="GO" id="GO:0008108">
    <property type="term" value="F:UDP-glucose:hexose-1-phosphate uridylyltransferase activity"/>
    <property type="evidence" value="ECO:0007669"/>
    <property type="project" value="InterPro"/>
</dbReference>
<name>A0A1Y1YJK9_9FUNG</name>
<gene>
    <name evidence="3" type="ORF">K493DRAFT_313751</name>
</gene>
<dbReference type="Proteomes" id="UP000193498">
    <property type="component" value="Unassembled WGS sequence"/>
</dbReference>
<dbReference type="InterPro" id="IPR000766">
    <property type="entry name" value="GalP_uridyl_Trfase_II"/>
</dbReference>
<protein>
    <recommendedName>
        <fullName evidence="2">DUF4922 domain-containing protein</fullName>
    </recommendedName>
</protein>
<evidence type="ECO:0000256" key="1">
    <source>
        <dbReference type="ARBA" id="ARBA00005007"/>
    </source>
</evidence>
<dbReference type="InParanoid" id="A0A1Y1YJK9"/>
<sequence length="359" mass="40993">MTPKPQLIEPSLSQKDLQIELERVHEAQGLEKVLDTVYHLSFGTGYLKPELLEVNDRLSFFDCQDEIYYRVQVNRARSGYSPKPVQTDSNLPPVKCNICIENVGRPGKETMRIYEFQLNGRPYFLQPTPFPLYPCHFVLVLKQHSPMCISRLSLEEGFAFLAKAPNYTVCSNSDVEWAGASILEHLHFQIFKGLSLPVMECSYQFTFDNLPQGVTGGILKYPLTSIRLNSDSKEALIEVGYTIIKYWKSTDPGKATVNFVLWQDSLKKHHLVIFLRHPDHRTPESWLKIKTEGVGIIEAAGEGIFPVPSTARPDEKELWREIRENGKTIIKDILAGLNPVEDRGKLMESLENELSNMRR</sequence>
<organism evidence="3 4">
    <name type="scientific">Basidiobolus meristosporus CBS 931.73</name>
    <dbReference type="NCBI Taxonomy" id="1314790"/>
    <lineage>
        <taxon>Eukaryota</taxon>
        <taxon>Fungi</taxon>
        <taxon>Fungi incertae sedis</taxon>
        <taxon>Zoopagomycota</taxon>
        <taxon>Entomophthoromycotina</taxon>
        <taxon>Basidiobolomycetes</taxon>
        <taxon>Basidiobolales</taxon>
        <taxon>Basidiobolaceae</taxon>
        <taxon>Basidiobolus</taxon>
    </lineage>
</organism>
<keyword evidence="4" id="KW-1185">Reference proteome</keyword>
<comment type="pathway">
    <text evidence="1">Carbohydrate metabolism.</text>
</comment>
<proteinExistence type="predicted"/>
<dbReference type="GO" id="GO:0006012">
    <property type="term" value="P:galactose metabolic process"/>
    <property type="evidence" value="ECO:0007669"/>
    <property type="project" value="InterPro"/>
</dbReference>
<comment type="caution">
    <text evidence="3">The sequence shown here is derived from an EMBL/GenBank/DDBJ whole genome shotgun (WGS) entry which is preliminary data.</text>
</comment>
<dbReference type="AlphaFoldDB" id="A0A1Y1YJK9"/>
<reference evidence="3 4" key="1">
    <citation type="submission" date="2016-07" db="EMBL/GenBank/DDBJ databases">
        <title>Pervasive Adenine N6-methylation of Active Genes in Fungi.</title>
        <authorList>
            <consortium name="DOE Joint Genome Institute"/>
            <person name="Mondo S.J."/>
            <person name="Dannebaum R.O."/>
            <person name="Kuo R.C."/>
            <person name="Labutti K."/>
            <person name="Haridas S."/>
            <person name="Kuo A."/>
            <person name="Salamov A."/>
            <person name="Ahrendt S.R."/>
            <person name="Lipzen A."/>
            <person name="Sullivan W."/>
            <person name="Andreopoulos W.B."/>
            <person name="Clum A."/>
            <person name="Lindquist E."/>
            <person name="Daum C."/>
            <person name="Ramamoorthy G.K."/>
            <person name="Gryganskyi A."/>
            <person name="Culley D."/>
            <person name="Magnuson J.K."/>
            <person name="James T.Y."/>
            <person name="O'Malley M.A."/>
            <person name="Stajich J.E."/>
            <person name="Spatafora J.W."/>
            <person name="Visel A."/>
            <person name="Grigoriev I.V."/>
        </authorList>
    </citation>
    <scope>NUCLEOTIDE SEQUENCE [LARGE SCALE GENOMIC DNA]</scope>
    <source>
        <strain evidence="3 4">CBS 931.73</strain>
    </source>
</reference>
<evidence type="ECO:0000313" key="4">
    <source>
        <dbReference type="Proteomes" id="UP000193498"/>
    </source>
</evidence>
<dbReference type="EMBL" id="MCFE01000118">
    <property type="protein sequence ID" value="ORX98207.1"/>
    <property type="molecule type" value="Genomic_DNA"/>
</dbReference>
<dbReference type="PANTHER" id="PTHR39191:SF1">
    <property type="entry name" value="DUF4922 DOMAIN-CONTAINING PROTEIN"/>
    <property type="match status" value="1"/>
</dbReference>
<feature type="domain" description="DUF4922" evidence="2">
    <location>
        <begin position="65"/>
        <end position="190"/>
    </location>
</feature>
<evidence type="ECO:0000259" key="2">
    <source>
        <dbReference type="Pfam" id="PF16269"/>
    </source>
</evidence>
<dbReference type="InterPro" id="IPR046320">
    <property type="entry name" value="DUF4922"/>
</dbReference>
<dbReference type="STRING" id="1314790.A0A1Y1YJK9"/>